<protein>
    <recommendedName>
        <fullName evidence="4">Leucine-binding protein domain-containing protein</fullName>
    </recommendedName>
</protein>
<feature type="transmembrane region" description="Helical" evidence="1">
    <location>
        <begin position="12"/>
        <end position="29"/>
    </location>
</feature>
<dbReference type="AlphaFoldDB" id="A0A0B5I6B6"/>
<evidence type="ECO:0000313" key="3">
    <source>
        <dbReference type="Proteomes" id="UP000031774"/>
    </source>
</evidence>
<evidence type="ECO:0000313" key="2">
    <source>
        <dbReference type="EMBL" id="AJF63804.1"/>
    </source>
</evidence>
<dbReference type="STRING" id="362257.SVTN_04515"/>
<dbReference type="KEGG" id="svt:SVTN_04515"/>
<evidence type="ECO:0000256" key="1">
    <source>
        <dbReference type="SAM" id="Phobius"/>
    </source>
</evidence>
<dbReference type="Proteomes" id="UP000031774">
    <property type="component" value="Chromosome"/>
</dbReference>
<dbReference type="Gene3D" id="3.40.50.2300">
    <property type="match status" value="1"/>
</dbReference>
<dbReference type="RefSeq" id="WP_041127888.1">
    <property type="nucleotide sequence ID" value="NZ_CP010407.1"/>
</dbReference>
<gene>
    <name evidence="2" type="ORF">SVTN_04515</name>
</gene>
<name>A0A0B5I6B6_9ACTN</name>
<dbReference type="HOGENOM" id="CLU_039049_0_0_11"/>
<evidence type="ECO:0008006" key="4">
    <source>
        <dbReference type="Google" id="ProtNLM"/>
    </source>
</evidence>
<keyword evidence="3" id="KW-1185">Reference proteome</keyword>
<reference evidence="2 3" key="1">
    <citation type="submission" date="2014-12" db="EMBL/GenBank/DDBJ databases">
        <title>Complete genome sequence of Streptomyces vietnamensis strain GIMV4.0001, a genetic manipulable producer of the benzoisochromanequinone antibiotic granaticin.</title>
        <authorList>
            <person name="Deng M.R."/>
            <person name="Guo J."/>
            <person name="Ma L.Y."/>
            <person name="Feng G.D."/>
            <person name="Mo C.Y."/>
            <person name="Zhu H.H."/>
        </authorList>
    </citation>
    <scope>NUCLEOTIDE SEQUENCE [LARGE SCALE GENOMIC DNA]</scope>
    <source>
        <strain evidence="3">GIMV4.0001</strain>
    </source>
</reference>
<keyword evidence="1" id="KW-0812">Transmembrane</keyword>
<dbReference type="InterPro" id="IPR028082">
    <property type="entry name" value="Peripla_BP_I"/>
</dbReference>
<keyword evidence="1" id="KW-0472">Membrane</keyword>
<sequence length="505" mass="54456">MTLPNGPLTRSLLIVVVLACLGAVGFWVLTPDDSCAPGVYKREKECVGVTDGSFVFTPALRQVSERIKAENDSLADKPAATIALMIPMVSQAAAERREFVEQVQGAYLAQWKANHEANNKQPPIRLLLANPGPSYRHWRAVSDQLVSAAADPKQNLRAVVGINISIPETEQAIRYLTKEKGIPVVAGPMTADDIMNTAAQPQRYPGLARIAPSNTDQANALAAYGAAIKPEKSLVVEDIREGDNYLSSLRKTFERLARNAPIAPETFRSPPDFNDESNLANDFHQMVPDICASPATTIYFAGRPVQLRQFLIELGDRTCTKHYTVITGSHASTLMVDEKFADKWDVLNKGSGITVRYAALAHPDAWGEKSTEATGGSRTAMKGLSELLRAGDSTTPDAIGPAGLGDGRIIITYDAVTTAITGIRNETTKTVTMPSLRNVTDSWLRLKGTSRVEGASGWICLDQYGNPNNKAVSIVHLDPATKTAVFDGVAWPLGHAPDPNCSIAN</sequence>
<organism evidence="2 3">
    <name type="scientific">Streptomyces vietnamensis</name>
    <dbReference type="NCBI Taxonomy" id="362257"/>
    <lineage>
        <taxon>Bacteria</taxon>
        <taxon>Bacillati</taxon>
        <taxon>Actinomycetota</taxon>
        <taxon>Actinomycetes</taxon>
        <taxon>Kitasatosporales</taxon>
        <taxon>Streptomycetaceae</taxon>
        <taxon>Streptomyces</taxon>
    </lineage>
</organism>
<proteinExistence type="predicted"/>
<accession>A0A0B5I6B6</accession>
<dbReference type="SUPFAM" id="SSF53822">
    <property type="entry name" value="Periplasmic binding protein-like I"/>
    <property type="match status" value="1"/>
</dbReference>
<dbReference type="EMBL" id="CP010407">
    <property type="protein sequence ID" value="AJF63804.1"/>
    <property type="molecule type" value="Genomic_DNA"/>
</dbReference>
<keyword evidence="1" id="KW-1133">Transmembrane helix</keyword>